<keyword evidence="5" id="KW-0325">Glycoprotein</keyword>
<dbReference type="InterPro" id="IPR006212">
    <property type="entry name" value="Furin_repeat"/>
</dbReference>
<keyword evidence="4" id="KW-1015">Disulfide bond</keyword>
<dbReference type="Gene3D" id="2.10.220.10">
    <property type="entry name" value="Hormone Receptor, Insulin-like Growth Factor Receptor 1, Chain A, domain 2"/>
    <property type="match status" value="2"/>
</dbReference>
<dbReference type="SMART" id="SM00261">
    <property type="entry name" value="FU"/>
    <property type="match status" value="3"/>
</dbReference>
<feature type="signal peptide" evidence="6">
    <location>
        <begin position="1"/>
        <end position="20"/>
    </location>
</feature>
<dbReference type="CDD" id="cd00064">
    <property type="entry name" value="FU"/>
    <property type="match status" value="2"/>
</dbReference>
<organism evidence="8 9">
    <name type="scientific">Salmo trutta</name>
    <name type="common">Brown trout</name>
    <dbReference type="NCBI Taxonomy" id="8032"/>
    <lineage>
        <taxon>Eukaryota</taxon>
        <taxon>Metazoa</taxon>
        <taxon>Chordata</taxon>
        <taxon>Craniata</taxon>
        <taxon>Vertebrata</taxon>
        <taxon>Euteleostomi</taxon>
        <taxon>Actinopterygii</taxon>
        <taxon>Neopterygii</taxon>
        <taxon>Teleostei</taxon>
        <taxon>Protacanthopterygii</taxon>
        <taxon>Salmoniformes</taxon>
        <taxon>Salmonidae</taxon>
        <taxon>Salmoninae</taxon>
        <taxon>Salmo</taxon>
    </lineage>
</organism>
<keyword evidence="3 6" id="KW-0732">Signal</keyword>
<keyword evidence="2" id="KW-0964">Secreted</keyword>
<evidence type="ECO:0000256" key="5">
    <source>
        <dbReference type="ARBA" id="ARBA00023180"/>
    </source>
</evidence>
<dbReference type="PANTHER" id="PTHR46987:SF1">
    <property type="entry name" value="R-SPONDIN-3"/>
    <property type="match status" value="1"/>
</dbReference>
<evidence type="ECO:0000313" key="9">
    <source>
        <dbReference type="Proteomes" id="UP000472277"/>
    </source>
</evidence>
<dbReference type="Proteomes" id="UP000472277">
    <property type="component" value="Chromosome 1"/>
</dbReference>
<evidence type="ECO:0000256" key="1">
    <source>
        <dbReference type="ARBA" id="ARBA00004613"/>
    </source>
</evidence>
<dbReference type="Ensembl" id="ENSSTUT00000002061.1">
    <property type="protein sequence ID" value="ENSSTUP00000001918.1"/>
    <property type="gene ID" value="ENSSTUG00000000995.1"/>
</dbReference>
<dbReference type="OMA" id="IWILHFM"/>
<reference evidence="8" key="1">
    <citation type="submission" date="2021-04" db="EMBL/GenBank/DDBJ databases">
        <authorList>
            <consortium name="Wellcome Sanger Institute Data Sharing"/>
        </authorList>
    </citation>
    <scope>NUCLEOTIDE SEQUENCE [LARGE SCALE GENOMIC DNA]</scope>
</reference>
<dbReference type="SUPFAM" id="SSF57184">
    <property type="entry name" value="Growth factor receptor domain"/>
    <property type="match status" value="1"/>
</dbReference>
<keyword evidence="9" id="KW-1185">Reference proteome</keyword>
<dbReference type="GeneTree" id="ENSGT00940000157815"/>
<dbReference type="InParanoid" id="A0A673VZ12"/>
<protein>
    <submittedName>
        <fullName evidence="8">R-spondin 3</fullName>
    </submittedName>
</protein>
<accession>A0A673VZ12</accession>
<dbReference type="PANTHER" id="PTHR46987">
    <property type="entry name" value="NEUROHYPOPHYSIAL HORMONES, N-TERMINAL DOMAIN CONTAINING PROTEIN"/>
    <property type="match status" value="1"/>
</dbReference>
<evidence type="ECO:0000313" key="8">
    <source>
        <dbReference type="Ensembl" id="ENSSTUP00000001918.1"/>
    </source>
</evidence>
<dbReference type="InterPro" id="IPR009030">
    <property type="entry name" value="Growth_fac_rcpt_cys_sf"/>
</dbReference>
<reference evidence="8" key="3">
    <citation type="submission" date="2025-09" db="UniProtKB">
        <authorList>
            <consortium name="Ensembl"/>
        </authorList>
    </citation>
    <scope>IDENTIFICATION</scope>
</reference>
<dbReference type="InterPro" id="IPR051514">
    <property type="entry name" value="R-spondin"/>
</dbReference>
<dbReference type="InterPro" id="IPR036383">
    <property type="entry name" value="TSP1_rpt_sf"/>
</dbReference>
<evidence type="ECO:0000256" key="6">
    <source>
        <dbReference type="SAM" id="SignalP"/>
    </source>
</evidence>
<dbReference type="GO" id="GO:0005576">
    <property type="term" value="C:extracellular region"/>
    <property type="evidence" value="ECO:0007669"/>
    <property type="project" value="UniProtKB-SubCell"/>
</dbReference>
<feature type="chain" id="PRO_5025669345" evidence="6">
    <location>
        <begin position="21"/>
        <end position="289"/>
    </location>
</feature>
<sequence>MLIRVPFLIWILHFMDLINGQYFSRHPRHRRSAVVSRLCHAGCLTCSALNGCLSCKPRLFFHLEHDGMWERGTCLLSCPRGHYGTRSPHVNTCTKCREDCVSCFNRNFCTHCHQGHYLYRGRCEDSCPEGLTPNAALRECNDCPVGCEVCVTRNTCTRCRAGLYLLHGQCHHTCPGGFEPDGQLMECISQVHCKVGEWGDWGLCFRRGRTRGYRKFEEVRRREVLRHPTLYGDPCPKVKEWRKCVIKRRPSPGQKEDWINWVERETSIAWTLVVSVVRNSVQQCIPLCL</sequence>
<feature type="domain" description="R-spondin Fu-CRD" evidence="7">
    <location>
        <begin position="41"/>
        <end position="140"/>
    </location>
</feature>
<name>A0A673VZ12_SALTR</name>
<dbReference type="InterPro" id="IPR043601">
    <property type="entry name" value="Rspo_Fu-CRD_dom"/>
</dbReference>
<gene>
    <name evidence="8" type="primary">RSPO3</name>
</gene>
<reference evidence="8" key="2">
    <citation type="submission" date="2025-08" db="UniProtKB">
        <authorList>
            <consortium name="Ensembl"/>
        </authorList>
    </citation>
    <scope>IDENTIFICATION</scope>
</reference>
<evidence type="ECO:0000256" key="3">
    <source>
        <dbReference type="ARBA" id="ARBA00022729"/>
    </source>
</evidence>
<proteinExistence type="predicted"/>
<dbReference type="Pfam" id="PF15913">
    <property type="entry name" value="Furin-like_2"/>
    <property type="match status" value="1"/>
</dbReference>
<evidence type="ECO:0000259" key="7">
    <source>
        <dbReference type="Pfam" id="PF15913"/>
    </source>
</evidence>
<dbReference type="Gene3D" id="2.20.100.10">
    <property type="entry name" value="Thrombospondin type-1 (TSP1) repeat"/>
    <property type="match status" value="1"/>
</dbReference>
<dbReference type="AlphaFoldDB" id="A0A673VZ12"/>
<comment type="subcellular location">
    <subcellularLocation>
        <location evidence="1">Secreted</location>
    </subcellularLocation>
</comment>
<evidence type="ECO:0000256" key="4">
    <source>
        <dbReference type="ARBA" id="ARBA00023157"/>
    </source>
</evidence>
<evidence type="ECO:0000256" key="2">
    <source>
        <dbReference type="ARBA" id="ARBA00022525"/>
    </source>
</evidence>